<evidence type="ECO:0000313" key="2">
    <source>
        <dbReference type="WBParaSite" id="nRc.2.0.1.t18812-RA"/>
    </source>
</evidence>
<dbReference type="WBParaSite" id="nRc.2.0.1.t18812-RA">
    <property type="protein sequence ID" value="nRc.2.0.1.t18812-RA"/>
    <property type="gene ID" value="nRc.2.0.1.g18812"/>
</dbReference>
<name>A0A915IYK7_ROMCU</name>
<protein>
    <submittedName>
        <fullName evidence="2">Uncharacterized protein</fullName>
    </submittedName>
</protein>
<keyword evidence="1" id="KW-1185">Reference proteome</keyword>
<accession>A0A915IYK7</accession>
<sequence>MQYISLLQPDAEVQCQLELPKNLLLKPIFTAPQSPATPIDIKPPPSMQSLSAPMMMVSLLNAASMLPPLTAITSTTATTSTISKLQGSSILQPRVSAMATASLTVANSTTNMLI</sequence>
<dbReference type="AlphaFoldDB" id="A0A915IYK7"/>
<dbReference type="Proteomes" id="UP000887565">
    <property type="component" value="Unplaced"/>
</dbReference>
<reference evidence="2" key="1">
    <citation type="submission" date="2022-11" db="UniProtKB">
        <authorList>
            <consortium name="WormBaseParasite"/>
        </authorList>
    </citation>
    <scope>IDENTIFICATION</scope>
</reference>
<proteinExistence type="predicted"/>
<organism evidence="1 2">
    <name type="scientific">Romanomermis culicivorax</name>
    <name type="common">Nematode worm</name>
    <dbReference type="NCBI Taxonomy" id="13658"/>
    <lineage>
        <taxon>Eukaryota</taxon>
        <taxon>Metazoa</taxon>
        <taxon>Ecdysozoa</taxon>
        <taxon>Nematoda</taxon>
        <taxon>Enoplea</taxon>
        <taxon>Dorylaimia</taxon>
        <taxon>Mermithida</taxon>
        <taxon>Mermithoidea</taxon>
        <taxon>Mermithidae</taxon>
        <taxon>Romanomermis</taxon>
    </lineage>
</organism>
<evidence type="ECO:0000313" key="1">
    <source>
        <dbReference type="Proteomes" id="UP000887565"/>
    </source>
</evidence>